<evidence type="ECO:0000256" key="1">
    <source>
        <dbReference type="SAM" id="MobiDB-lite"/>
    </source>
</evidence>
<accession>D6A3Z9</accession>
<feature type="region of interest" description="Disordered" evidence="1">
    <location>
        <begin position="1"/>
        <end position="36"/>
    </location>
</feature>
<reference evidence="3" key="1">
    <citation type="submission" date="2008-12" db="EMBL/GenBank/DDBJ databases">
        <title>Annotation of Streptomyces ghanaensis ATCC 14672.</title>
        <authorList>
            <consortium name="The Broad Institute Genome Sequencing Platform"/>
            <consortium name="Broad Institute Microbial Sequencing Center"/>
            <person name="Fischbach M."/>
            <person name="Ward D."/>
            <person name="Young S."/>
            <person name="Kodira C.D."/>
            <person name="Zeng Q."/>
            <person name="Koehrsen M."/>
            <person name="Godfrey P."/>
            <person name="Alvarado L."/>
            <person name="Berlin A.M."/>
            <person name="Borenstein D."/>
            <person name="Chen Z."/>
            <person name="Engels R."/>
            <person name="Freedman E."/>
            <person name="Gellesch M."/>
            <person name="Goldberg J."/>
            <person name="Griggs A."/>
            <person name="Gujja S."/>
            <person name="Heiman D.I."/>
            <person name="Hepburn T.A."/>
            <person name="Howarth C."/>
            <person name="Jen D."/>
            <person name="Larson L."/>
            <person name="Lewis B."/>
            <person name="Mehta T."/>
            <person name="Park D."/>
            <person name="Pearson M."/>
            <person name="Roberts A."/>
            <person name="Saif S."/>
            <person name="Shea T.D."/>
            <person name="Shenoy N."/>
            <person name="Sisk P."/>
            <person name="Stolte C."/>
            <person name="Sykes S.N."/>
            <person name="Walk T."/>
            <person name="White J."/>
            <person name="Yandava C."/>
            <person name="Straight P."/>
            <person name="Clardy J."/>
            <person name="Hung D."/>
            <person name="Kolter R."/>
            <person name="Mekalanos J."/>
            <person name="Walker S."/>
            <person name="Walsh C.T."/>
            <person name="Wieland B.L.C."/>
            <person name="Ilzarbe M."/>
            <person name="Galagan J."/>
            <person name="Nusbaum C."/>
            <person name="Birren B."/>
        </authorList>
    </citation>
    <scope>NUCLEOTIDE SEQUENCE [LARGE SCALE GENOMIC DNA]</scope>
    <source>
        <strain evidence="3">ATCC 14672 / DSM 40746 / JCM 4963 / KCTC 9882 / NRRL B-12104 / FH 1290</strain>
    </source>
</reference>
<proteinExistence type="predicted"/>
<evidence type="ECO:0000313" key="3">
    <source>
        <dbReference type="Proteomes" id="UP000003824"/>
    </source>
</evidence>
<dbReference type="AlphaFoldDB" id="D6A3Z9"/>
<evidence type="ECO:0000313" key="2">
    <source>
        <dbReference type="EMBL" id="EFE71553.2"/>
    </source>
</evidence>
<gene>
    <name evidence="2" type="ORF">SSFG_06791</name>
</gene>
<sequence length="147" mass="16049">MFPSRRPMPDDQPHHRRGHDPGAELSSGERPANAGELPISRACARLIMILVMTVQNPDKTPSRKQRLQERQRRQLAVVDTVDKAEAKVRKAEAELAVAVTEAVQVFGDEQSASEGLDMPVEAIRRFLGMGRDGVAKGDDVAEADGPS</sequence>
<dbReference type="EMBL" id="DS999641">
    <property type="protein sequence ID" value="EFE71553.2"/>
    <property type="molecule type" value="Genomic_DNA"/>
</dbReference>
<dbReference type="Proteomes" id="UP000003824">
    <property type="component" value="Unassembled WGS sequence"/>
</dbReference>
<name>D6A3Z9_STRV1</name>
<dbReference type="eggNOG" id="ENOG5031PRG">
    <property type="taxonomic scope" value="Bacteria"/>
</dbReference>
<protein>
    <submittedName>
        <fullName evidence="2">Predicted protein</fullName>
    </submittedName>
</protein>
<organism evidence="2 3">
    <name type="scientific">Streptomyces viridosporus (strain ATCC 14672 / DSM 40746 / JCM 4963 / KCTC 9882 / NRRL B-12104 / FH 1290)</name>
    <name type="common">Streptomyces ghanaensis</name>
    <dbReference type="NCBI Taxonomy" id="566461"/>
    <lineage>
        <taxon>Bacteria</taxon>
        <taxon>Bacillati</taxon>
        <taxon>Actinomycetota</taxon>
        <taxon>Actinomycetes</taxon>
        <taxon>Kitasatosporales</taxon>
        <taxon>Streptomycetaceae</taxon>
        <taxon>Streptomyces</taxon>
    </lineage>
</organism>